<organism evidence="2 3">
    <name type="scientific">Aquimarina gracilis</name>
    <dbReference type="NCBI Taxonomy" id="874422"/>
    <lineage>
        <taxon>Bacteria</taxon>
        <taxon>Pseudomonadati</taxon>
        <taxon>Bacteroidota</taxon>
        <taxon>Flavobacteriia</taxon>
        <taxon>Flavobacteriales</taxon>
        <taxon>Flavobacteriaceae</taxon>
        <taxon>Aquimarina</taxon>
    </lineage>
</organism>
<accession>A0ABU6A1L8</accession>
<dbReference type="InterPro" id="IPR023991">
    <property type="entry name" value="Bacteriocin_IIb_lactobn/cerein"/>
</dbReference>
<name>A0ABU6A1L8_9FLAO</name>
<gene>
    <name evidence="2" type="ORF">U6A24_21240</name>
</gene>
<keyword evidence="1" id="KW-1133">Transmembrane helix</keyword>
<keyword evidence="1" id="KW-0812">Transmembrane</keyword>
<comment type="caution">
    <text evidence="2">The sequence shown here is derived from an EMBL/GenBank/DDBJ whole genome shotgun (WGS) entry which is preliminary data.</text>
</comment>
<evidence type="ECO:0000313" key="2">
    <source>
        <dbReference type="EMBL" id="MEB3348014.1"/>
    </source>
</evidence>
<sequence length="57" mass="5819">MRDLKFNEVQAVSGGVVPVIVGIVLVDLFLIGVTAGMASGAEDQASESGHNDQCSAD</sequence>
<evidence type="ECO:0000256" key="1">
    <source>
        <dbReference type="SAM" id="Phobius"/>
    </source>
</evidence>
<reference evidence="2 3" key="1">
    <citation type="journal article" date="2013" name="Int. J. Syst. Evol. Microbiol.">
        <title>Aquimarina gracilis sp. nov., isolated from the gut microflora of a mussel, Mytilus coruscus, and emended description of Aquimarina spongiae.</title>
        <authorList>
            <person name="Park S.C."/>
            <person name="Choe H.N."/>
            <person name="Baik K.S."/>
            <person name="Seong C.N."/>
        </authorList>
    </citation>
    <scope>NUCLEOTIDE SEQUENCE [LARGE SCALE GENOMIC DNA]</scope>
    <source>
        <strain evidence="2 3">PSC32</strain>
    </source>
</reference>
<dbReference type="EMBL" id="JAYKLX010000011">
    <property type="protein sequence ID" value="MEB3348014.1"/>
    <property type="molecule type" value="Genomic_DNA"/>
</dbReference>
<evidence type="ECO:0000313" key="3">
    <source>
        <dbReference type="Proteomes" id="UP001327027"/>
    </source>
</evidence>
<protein>
    <submittedName>
        <fullName evidence="2">Class IIb bacteriocin, lactobin A/cerein 7B family</fullName>
    </submittedName>
</protein>
<proteinExistence type="predicted"/>
<feature type="transmembrane region" description="Helical" evidence="1">
    <location>
        <begin position="12"/>
        <end position="38"/>
    </location>
</feature>
<keyword evidence="3" id="KW-1185">Reference proteome</keyword>
<keyword evidence="1" id="KW-0472">Membrane</keyword>
<dbReference type="NCBIfam" id="TIGR03949">
    <property type="entry name" value="bact_IIb_cerein"/>
    <property type="match status" value="1"/>
</dbReference>
<dbReference type="Proteomes" id="UP001327027">
    <property type="component" value="Unassembled WGS sequence"/>
</dbReference>
<dbReference type="RefSeq" id="WP_324182038.1">
    <property type="nucleotide sequence ID" value="NZ_BAABAW010000006.1"/>
</dbReference>